<comment type="caution">
    <text evidence="1">The sequence shown here is derived from an EMBL/GenBank/DDBJ whole genome shotgun (WGS) entry which is preliminary data.</text>
</comment>
<name>D9PGE9_9ZZZZ</name>
<gene>
    <name evidence="1" type="ORF">LDC_0596</name>
</gene>
<reference evidence="1" key="2">
    <citation type="journal article" date="2011" name="Microb. Ecol.">
        <title>Taxonomic and Functional Metagenomic Profiling of the Microbial Community in the Anoxic Sediment of a Sub-saline Shallow Lake (Laguna de Carrizo, Central Spain).</title>
        <authorList>
            <person name="Ferrer M."/>
            <person name="Guazzaroni M.E."/>
            <person name="Richter M."/>
            <person name="Garcia-Salamanca A."/>
            <person name="Yarza P."/>
            <person name="Suarez-Suarez A."/>
            <person name="Solano J."/>
            <person name="Alcaide M."/>
            <person name="van Dillewijn P."/>
            <person name="Molina-Henares M.A."/>
            <person name="Lopez-Cortes N."/>
            <person name="Al-Ramahi Y."/>
            <person name="Guerrero C."/>
            <person name="Acosta A."/>
            <person name="de Eugenio L.I."/>
            <person name="Martinez V."/>
            <person name="Marques S."/>
            <person name="Rojo F."/>
            <person name="Santero E."/>
            <person name="Genilloud O."/>
            <person name="Perez-Perez J."/>
            <person name="Rossello-Mora R."/>
            <person name="Ramos J.L."/>
        </authorList>
    </citation>
    <scope>NUCLEOTIDE SEQUENCE</scope>
</reference>
<sequence length="52" mass="5347">MALLYHAPILTGEAFCLTLRLAPPTVAVAASTPSTYSLSDEVPAVVPSYVAA</sequence>
<evidence type="ECO:0000313" key="1">
    <source>
        <dbReference type="EMBL" id="EFK97367.1"/>
    </source>
</evidence>
<reference evidence="1" key="1">
    <citation type="submission" date="2010-07" db="EMBL/GenBank/DDBJ databases">
        <authorList>
            <consortium name="CONSOLIDER consortium CSD2007-00005"/>
            <person name="Guazzaroni M.-E."/>
            <person name="Richter M."/>
            <person name="Garcia-Salamanca A."/>
            <person name="Yarza P."/>
            <person name="Ferrer M."/>
        </authorList>
    </citation>
    <scope>NUCLEOTIDE SEQUENCE</scope>
</reference>
<dbReference type="EMBL" id="ADZX01000227">
    <property type="protein sequence ID" value="EFK97367.1"/>
    <property type="molecule type" value="Genomic_DNA"/>
</dbReference>
<accession>D9PGE9</accession>
<proteinExistence type="predicted"/>
<protein>
    <submittedName>
        <fullName evidence="1">Uncharacterized protein</fullName>
    </submittedName>
</protein>
<feature type="non-terminal residue" evidence="1">
    <location>
        <position position="52"/>
    </location>
</feature>
<organism evidence="1">
    <name type="scientific">sediment metagenome</name>
    <dbReference type="NCBI Taxonomy" id="749907"/>
    <lineage>
        <taxon>unclassified sequences</taxon>
        <taxon>metagenomes</taxon>
        <taxon>ecological metagenomes</taxon>
    </lineage>
</organism>
<dbReference type="AlphaFoldDB" id="D9PGE9"/>